<keyword evidence="19" id="KW-1185">Reference proteome</keyword>
<dbReference type="Pfam" id="PF04857">
    <property type="entry name" value="CAF1"/>
    <property type="match status" value="1"/>
</dbReference>
<evidence type="ECO:0000256" key="10">
    <source>
        <dbReference type="ARBA" id="ARBA00022723"/>
    </source>
</evidence>
<comment type="catalytic activity">
    <reaction evidence="1">
        <text>Exonucleolytic cleavage of poly(A) to 5'-AMP.</text>
        <dbReference type="EC" id="3.1.13.4"/>
    </reaction>
</comment>
<dbReference type="Proteomes" id="UP000241394">
    <property type="component" value="Chromosome LG7"/>
</dbReference>
<dbReference type="InterPro" id="IPR039637">
    <property type="entry name" value="CNOT7/CNOT8/Pop2"/>
</dbReference>
<dbReference type="GO" id="GO:0004535">
    <property type="term" value="F:poly(A)-specific ribonuclease activity"/>
    <property type="evidence" value="ECO:0007669"/>
    <property type="project" value="UniProtKB-EC"/>
</dbReference>
<sequence>MECYCSRKKPVIIRQVWAWNLREEIALIQQVLPYYRFASMDTEFPGVIFRPGTEKHQYPHLSPTFNYRLMKANVDALKLIQLGLTLSDPYGNLPDFGTPFSHIWEFNFSDFNLDSDSQNPESITLLKNQGIDFDRNRQEGIASQVFASILVRVGLVSNSQFSVTWVTFHGSYDFGFLIKILTQNYLPPNLPMFMRLVQVYFGGSVLDMKHVIKYCDGLYGGLERVAKALDVDRVAGKSHQAGSDSLLTMETFLKLRDLYFNGDGDAELDQFDLVLHGLELELKKV</sequence>
<keyword evidence="16" id="KW-0539">Nucleus</keyword>
<dbReference type="OMA" id="PMTIETT"/>
<comment type="cofactor">
    <cofactor evidence="2">
        <name>a divalent metal cation</name>
        <dbReference type="ChEBI" id="CHEBI:60240"/>
    </cofactor>
</comment>
<evidence type="ECO:0000256" key="5">
    <source>
        <dbReference type="ARBA" id="ARBA00008372"/>
    </source>
</evidence>
<evidence type="ECO:0000256" key="12">
    <source>
        <dbReference type="ARBA" id="ARBA00022839"/>
    </source>
</evidence>
<keyword evidence="12" id="KW-0269">Exonuclease</keyword>
<evidence type="ECO:0000256" key="16">
    <source>
        <dbReference type="ARBA" id="ARBA00023242"/>
    </source>
</evidence>
<comment type="subcellular location">
    <subcellularLocation>
        <location evidence="4">Cytoplasm</location>
    </subcellularLocation>
    <subcellularLocation>
        <location evidence="3">Nucleus</location>
    </subcellularLocation>
</comment>
<keyword evidence="8" id="KW-0963">Cytoplasm</keyword>
<keyword evidence="14" id="KW-0805">Transcription regulation</keyword>
<comment type="subunit">
    <text evidence="6">Component of the CCR4-NOT complex, at least composed of CRR4 and CAF1 proteins.</text>
</comment>
<dbReference type="Gene3D" id="3.30.420.10">
    <property type="entry name" value="Ribonuclease H-like superfamily/Ribonuclease H"/>
    <property type="match status" value="1"/>
</dbReference>
<evidence type="ECO:0000313" key="19">
    <source>
        <dbReference type="Proteomes" id="UP000241394"/>
    </source>
</evidence>
<dbReference type="GO" id="GO:0005634">
    <property type="term" value="C:nucleus"/>
    <property type="evidence" value="ECO:0007669"/>
    <property type="project" value="UniProtKB-SubCell"/>
</dbReference>
<reference evidence="19" key="2">
    <citation type="journal article" date="2018" name="BMC Genomics">
        <title>A manually annotated Actinidia chinensis var. chinensis (kiwifruit) genome highlights the challenges associated with draft genomes and gene prediction in plants.</title>
        <authorList>
            <person name="Pilkington S.M."/>
            <person name="Crowhurst R."/>
            <person name="Hilario E."/>
            <person name="Nardozza S."/>
            <person name="Fraser L."/>
            <person name="Peng Y."/>
            <person name="Gunaseelan K."/>
            <person name="Simpson R."/>
            <person name="Tahir J."/>
            <person name="Deroles S.C."/>
            <person name="Templeton K."/>
            <person name="Luo Z."/>
            <person name="Davy M."/>
            <person name="Cheng C."/>
            <person name="McNeilage M."/>
            <person name="Scaglione D."/>
            <person name="Liu Y."/>
            <person name="Zhang Q."/>
            <person name="Datson P."/>
            <person name="De Silva N."/>
            <person name="Gardiner S.E."/>
            <person name="Bassett H."/>
            <person name="Chagne D."/>
            <person name="McCallum J."/>
            <person name="Dzierzon H."/>
            <person name="Deng C."/>
            <person name="Wang Y.Y."/>
            <person name="Barron L."/>
            <person name="Manako K."/>
            <person name="Bowen J."/>
            <person name="Foster T.M."/>
            <person name="Erridge Z.A."/>
            <person name="Tiffin H."/>
            <person name="Waite C.N."/>
            <person name="Davies K.M."/>
            <person name="Grierson E.P."/>
            <person name="Laing W.A."/>
            <person name="Kirk R."/>
            <person name="Chen X."/>
            <person name="Wood M."/>
            <person name="Montefiori M."/>
            <person name="Brummell D.A."/>
            <person name="Schwinn K.E."/>
            <person name="Catanach A."/>
            <person name="Fullerton C."/>
            <person name="Li D."/>
            <person name="Meiyalaghan S."/>
            <person name="Nieuwenhuizen N."/>
            <person name="Read N."/>
            <person name="Prakash R."/>
            <person name="Hunter D."/>
            <person name="Zhang H."/>
            <person name="McKenzie M."/>
            <person name="Knabel M."/>
            <person name="Harris A."/>
            <person name="Allan A.C."/>
            <person name="Gleave A."/>
            <person name="Chen A."/>
            <person name="Janssen B.J."/>
            <person name="Plunkett B."/>
            <person name="Ampomah-Dwamena C."/>
            <person name="Voogd C."/>
            <person name="Leif D."/>
            <person name="Lafferty D."/>
            <person name="Souleyre E.J.F."/>
            <person name="Varkonyi-Gasic E."/>
            <person name="Gambi F."/>
            <person name="Hanley J."/>
            <person name="Yao J.L."/>
            <person name="Cheung J."/>
            <person name="David K.M."/>
            <person name="Warren B."/>
            <person name="Marsh K."/>
            <person name="Snowden K.C."/>
            <person name="Lin-Wang K."/>
            <person name="Brian L."/>
            <person name="Martinez-Sanchez M."/>
            <person name="Wang M."/>
            <person name="Ileperuma N."/>
            <person name="Macnee N."/>
            <person name="Campin R."/>
            <person name="McAtee P."/>
            <person name="Drummond R.S.M."/>
            <person name="Espley R.V."/>
            <person name="Ireland H.S."/>
            <person name="Wu R."/>
            <person name="Atkinson R.G."/>
            <person name="Karunairetnam S."/>
            <person name="Bulley S."/>
            <person name="Chunkath S."/>
            <person name="Hanley Z."/>
            <person name="Storey R."/>
            <person name="Thrimawithana A.H."/>
            <person name="Thomson S."/>
            <person name="David C."/>
            <person name="Testolin R."/>
            <person name="Huang H."/>
            <person name="Hellens R.P."/>
            <person name="Schaffer R.J."/>
        </authorList>
    </citation>
    <scope>NUCLEOTIDE SEQUENCE [LARGE SCALE GENOMIC DNA]</scope>
    <source>
        <strain evidence="19">cv. Red5</strain>
    </source>
</reference>
<comment type="similarity">
    <text evidence="5">Belongs to the CAF1 family.</text>
</comment>
<evidence type="ECO:0000256" key="2">
    <source>
        <dbReference type="ARBA" id="ARBA00001968"/>
    </source>
</evidence>
<evidence type="ECO:0000256" key="3">
    <source>
        <dbReference type="ARBA" id="ARBA00004123"/>
    </source>
</evidence>
<dbReference type="OrthoDB" id="1164111at2759"/>
<dbReference type="AlphaFoldDB" id="A0A2R6RCC6"/>
<organism evidence="18 19">
    <name type="scientific">Actinidia chinensis var. chinensis</name>
    <name type="common">Chinese soft-hair kiwi</name>
    <dbReference type="NCBI Taxonomy" id="1590841"/>
    <lineage>
        <taxon>Eukaryota</taxon>
        <taxon>Viridiplantae</taxon>
        <taxon>Streptophyta</taxon>
        <taxon>Embryophyta</taxon>
        <taxon>Tracheophyta</taxon>
        <taxon>Spermatophyta</taxon>
        <taxon>Magnoliopsida</taxon>
        <taxon>eudicotyledons</taxon>
        <taxon>Gunneridae</taxon>
        <taxon>Pentapetalae</taxon>
        <taxon>asterids</taxon>
        <taxon>Ericales</taxon>
        <taxon>Actinidiaceae</taxon>
        <taxon>Actinidia</taxon>
    </lineage>
</organism>
<dbReference type="EC" id="3.1.13.4" evidence="7"/>
<comment type="function">
    <text evidence="17">Ubiquitous transcription factor required for a diverse set of processes. It is a component of the CCR4 complex involved in the control of gene expression.</text>
</comment>
<dbReference type="GO" id="GO:0003723">
    <property type="term" value="F:RNA binding"/>
    <property type="evidence" value="ECO:0007669"/>
    <property type="project" value="UniProtKB-KW"/>
</dbReference>
<evidence type="ECO:0000256" key="6">
    <source>
        <dbReference type="ARBA" id="ARBA00011757"/>
    </source>
</evidence>
<evidence type="ECO:0000256" key="1">
    <source>
        <dbReference type="ARBA" id="ARBA00001663"/>
    </source>
</evidence>
<evidence type="ECO:0000256" key="17">
    <source>
        <dbReference type="ARBA" id="ARBA00025148"/>
    </source>
</evidence>
<evidence type="ECO:0000256" key="13">
    <source>
        <dbReference type="ARBA" id="ARBA00022884"/>
    </source>
</evidence>
<reference evidence="18 19" key="1">
    <citation type="submission" date="2017-07" db="EMBL/GenBank/DDBJ databases">
        <title>An improved, manually edited Actinidia chinensis var. chinensis (kiwifruit) genome highlights the challenges associated with draft genomes and gene prediction in plants.</title>
        <authorList>
            <person name="Pilkington S."/>
            <person name="Crowhurst R."/>
            <person name="Hilario E."/>
            <person name="Nardozza S."/>
            <person name="Fraser L."/>
            <person name="Peng Y."/>
            <person name="Gunaseelan K."/>
            <person name="Simpson R."/>
            <person name="Tahir J."/>
            <person name="Deroles S."/>
            <person name="Templeton K."/>
            <person name="Luo Z."/>
            <person name="Davy M."/>
            <person name="Cheng C."/>
            <person name="Mcneilage M."/>
            <person name="Scaglione D."/>
            <person name="Liu Y."/>
            <person name="Zhang Q."/>
            <person name="Datson P."/>
            <person name="De Silva N."/>
            <person name="Gardiner S."/>
            <person name="Bassett H."/>
            <person name="Chagne D."/>
            <person name="Mccallum J."/>
            <person name="Dzierzon H."/>
            <person name="Deng C."/>
            <person name="Wang Y.-Y."/>
            <person name="Barron N."/>
            <person name="Manako K."/>
            <person name="Bowen J."/>
            <person name="Foster T."/>
            <person name="Erridge Z."/>
            <person name="Tiffin H."/>
            <person name="Waite C."/>
            <person name="Davies K."/>
            <person name="Grierson E."/>
            <person name="Laing W."/>
            <person name="Kirk R."/>
            <person name="Chen X."/>
            <person name="Wood M."/>
            <person name="Montefiori M."/>
            <person name="Brummell D."/>
            <person name="Schwinn K."/>
            <person name="Catanach A."/>
            <person name="Fullerton C."/>
            <person name="Li D."/>
            <person name="Meiyalaghan S."/>
            <person name="Nieuwenhuizen N."/>
            <person name="Read N."/>
            <person name="Prakash R."/>
            <person name="Hunter D."/>
            <person name="Zhang H."/>
            <person name="Mckenzie M."/>
            <person name="Knabel M."/>
            <person name="Harris A."/>
            <person name="Allan A."/>
            <person name="Chen A."/>
            <person name="Janssen B."/>
            <person name="Plunkett B."/>
            <person name="Dwamena C."/>
            <person name="Voogd C."/>
            <person name="Leif D."/>
            <person name="Lafferty D."/>
            <person name="Souleyre E."/>
            <person name="Varkonyi-Gasic E."/>
            <person name="Gambi F."/>
            <person name="Hanley J."/>
            <person name="Yao J.-L."/>
            <person name="Cheung J."/>
            <person name="David K."/>
            <person name="Warren B."/>
            <person name="Marsh K."/>
            <person name="Snowden K."/>
            <person name="Lin-Wang K."/>
            <person name="Brian L."/>
            <person name="Martinez-Sanchez M."/>
            <person name="Wang M."/>
            <person name="Ileperuma N."/>
            <person name="Macnee N."/>
            <person name="Campin R."/>
            <person name="Mcatee P."/>
            <person name="Drummond R."/>
            <person name="Espley R."/>
            <person name="Ireland H."/>
            <person name="Wu R."/>
            <person name="Atkinson R."/>
            <person name="Karunairetnam S."/>
            <person name="Bulley S."/>
            <person name="Chunkath S."/>
            <person name="Hanley Z."/>
            <person name="Storey R."/>
            <person name="Thrimawithana A."/>
            <person name="Thomson S."/>
            <person name="David C."/>
            <person name="Testolin R."/>
        </authorList>
    </citation>
    <scope>NUCLEOTIDE SEQUENCE [LARGE SCALE GENOMIC DNA]</scope>
    <source>
        <strain evidence="19">cv. Red5</strain>
        <tissue evidence="18">Young leaf</tissue>
    </source>
</reference>
<keyword evidence="10" id="KW-0479">Metal-binding</keyword>
<proteinExistence type="inferred from homology"/>
<name>A0A2R6RCC6_ACTCC</name>
<dbReference type="EMBL" id="NKQK01000007">
    <property type="protein sequence ID" value="PSS26219.1"/>
    <property type="molecule type" value="Genomic_DNA"/>
</dbReference>
<dbReference type="SUPFAM" id="SSF53098">
    <property type="entry name" value="Ribonuclease H-like"/>
    <property type="match status" value="1"/>
</dbReference>
<keyword evidence="9" id="KW-0540">Nuclease</keyword>
<protein>
    <recommendedName>
        <fullName evidence="7">poly(A)-specific ribonuclease</fullName>
        <ecNumber evidence="7">3.1.13.4</ecNumber>
    </recommendedName>
</protein>
<evidence type="ECO:0000256" key="15">
    <source>
        <dbReference type="ARBA" id="ARBA00023163"/>
    </source>
</evidence>
<evidence type="ECO:0000313" key="18">
    <source>
        <dbReference type="EMBL" id="PSS26219.1"/>
    </source>
</evidence>
<dbReference type="InterPro" id="IPR006941">
    <property type="entry name" value="RNase_CAF1"/>
</dbReference>
<keyword evidence="13" id="KW-0694">RNA-binding</keyword>
<gene>
    <name evidence="18" type="ORF">CEY00_Acc07511</name>
</gene>
<comment type="caution">
    <text evidence="18">The sequence shown here is derived from an EMBL/GenBank/DDBJ whole genome shotgun (WGS) entry which is preliminary data.</text>
</comment>
<keyword evidence="15" id="KW-0804">Transcription</keyword>
<dbReference type="GO" id="GO:0046872">
    <property type="term" value="F:metal ion binding"/>
    <property type="evidence" value="ECO:0007669"/>
    <property type="project" value="UniProtKB-KW"/>
</dbReference>
<dbReference type="InterPro" id="IPR036397">
    <property type="entry name" value="RNaseH_sf"/>
</dbReference>
<keyword evidence="11" id="KW-0378">Hydrolase</keyword>
<accession>A0A2R6RCC6</accession>
<dbReference type="GO" id="GO:0005737">
    <property type="term" value="C:cytoplasm"/>
    <property type="evidence" value="ECO:0007669"/>
    <property type="project" value="UniProtKB-SubCell"/>
</dbReference>
<evidence type="ECO:0000256" key="14">
    <source>
        <dbReference type="ARBA" id="ARBA00023015"/>
    </source>
</evidence>
<dbReference type="GO" id="GO:0030014">
    <property type="term" value="C:CCR4-NOT complex"/>
    <property type="evidence" value="ECO:0007669"/>
    <property type="project" value="InterPro"/>
</dbReference>
<evidence type="ECO:0000256" key="9">
    <source>
        <dbReference type="ARBA" id="ARBA00022722"/>
    </source>
</evidence>
<dbReference type="STRING" id="1590841.A0A2R6RCC6"/>
<dbReference type="Gramene" id="PSS26219">
    <property type="protein sequence ID" value="PSS26219"/>
    <property type="gene ID" value="CEY00_Acc07511"/>
</dbReference>
<evidence type="ECO:0000256" key="11">
    <source>
        <dbReference type="ARBA" id="ARBA00022801"/>
    </source>
</evidence>
<dbReference type="PANTHER" id="PTHR10797">
    <property type="entry name" value="CCR4-NOT TRANSCRIPTION COMPLEX SUBUNIT"/>
    <property type="match status" value="1"/>
</dbReference>
<dbReference type="InParanoid" id="A0A2R6RCC6"/>
<evidence type="ECO:0000256" key="7">
    <source>
        <dbReference type="ARBA" id="ARBA00012161"/>
    </source>
</evidence>
<dbReference type="InterPro" id="IPR012337">
    <property type="entry name" value="RNaseH-like_sf"/>
</dbReference>
<evidence type="ECO:0000256" key="8">
    <source>
        <dbReference type="ARBA" id="ARBA00022490"/>
    </source>
</evidence>
<evidence type="ECO:0000256" key="4">
    <source>
        <dbReference type="ARBA" id="ARBA00004496"/>
    </source>
</evidence>